<evidence type="ECO:0000313" key="5">
    <source>
        <dbReference type="Proteomes" id="UP001174691"/>
    </source>
</evidence>
<keyword evidence="1" id="KW-0732">Signal</keyword>
<organism evidence="4 5">
    <name type="scientific">Coniochaeta hoffmannii</name>
    <dbReference type="NCBI Taxonomy" id="91930"/>
    <lineage>
        <taxon>Eukaryota</taxon>
        <taxon>Fungi</taxon>
        <taxon>Dikarya</taxon>
        <taxon>Ascomycota</taxon>
        <taxon>Pezizomycotina</taxon>
        <taxon>Sordariomycetes</taxon>
        <taxon>Sordariomycetidae</taxon>
        <taxon>Coniochaetales</taxon>
        <taxon>Coniochaetaceae</taxon>
        <taxon>Coniochaeta</taxon>
    </lineage>
</organism>
<dbReference type="Pfam" id="PF25581">
    <property type="entry name" value="AsqO_C"/>
    <property type="match status" value="1"/>
</dbReference>
<dbReference type="InterPro" id="IPR057722">
    <property type="entry name" value="AsqO/PenF-like_C"/>
</dbReference>
<dbReference type="EMBL" id="JANBVN010000278">
    <property type="protein sequence ID" value="KAJ9130257.1"/>
    <property type="molecule type" value="Genomic_DNA"/>
</dbReference>
<proteinExistence type="predicted"/>
<reference evidence="4" key="1">
    <citation type="submission" date="2022-07" db="EMBL/GenBank/DDBJ databases">
        <title>Fungi with potential for degradation of polypropylene.</title>
        <authorList>
            <person name="Gostincar C."/>
        </authorList>
    </citation>
    <scope>NUCLEOTIDE SEQUENCE</scope>
    <source>
        <strain evidence="4">EXF-13287</strain>
    </source>
</reference>
<sequence length="373" mass="40002">MLRLAVFVLLFTTAAFAETITFTNVVHDGPVIVEGTSTRKHIDWVKLTPGANETSYDWWYFDVVSSDANISTSIVFYNGGPKGFINNYLGGPLAATLVGAFPNGTLHSIELPATSATFTREDHGSFATSGVYEGTGFSFNGTSLGKGRVQYVVSIDAPGIGLTGTMTLLSLAPAHYPCGPDKPGQTELVIPHVYWSNAVPDAVGAVDLVINGTEVKFEGAGYHDKNWGDTSFWTTTSTWYWGHAQLGPYSIVWFDAFDQAGVEHQSGYVAKDGKMLLGSCEPGIVVARPWGANSDFPPKIGTPPMQGMEVQFDLGRGRSFWANVTTTGVVSPDGGGVYFRTRGTVTGGLGGRGCRDSRTYEGVSLFEEFKLTP</sequence>
<evidence type="ECO:0000259" key="2">
    <source>
        <dbReference type="Pfam" id="PF24137"/>
    </source>
</evidence>
<evidence type="ECO:0000313" key="4">
    <source>
        <dbReference type="EMBL" id="KAJ9130257.1"/>
    </source>
</evidence>
<feature type="domain" description="Diels-Alderase N-terminal" evidence="2">
    <location>
        <begin position="15"/>
        <end position="227"/>
    </location>
</feature>
<dbReference type="Proteomes" id="UP001174691">
    <property type="component" value="Unassembled WGS sequence"/>
</dbReference>
<dbReference type="Pfam" id="PF24137">
    <property type="entry name" value="DA_N"/>
    <property type="match status" value="1"/>
</dbReference>
<dbReference type="SUPFAM" id="SSF159245">
    <property type="entry name" value="AttH-like"/>
    <property type="match status" value="1"/>
</dbReference>
<protein>
    <submittedName>
        <fullName evidence="4">Hydroxyneurosporene dehydrogenase</fullName>
    </submittedName>
</protein>
<dbReference type="InterPro" id="IPR056402">
    <property type="entry name" value="DA_N"/>
</dbReference>
<feature type="domain" description="AsqO/PenF-like C-terminal" evidence="3">
    <location>
        <begin position="235"/>
        <end position="370"/>
    </location>
</feature>
<comment type="caution">
    <text evidence="4">The sequence shown here is derived from an EMBL/GenBank/DDBJ whole genome shotgun (WGS) entry which is preliminary data.</text>
</comment>
<feature type="chain" id="PRO_5041317711" evidence="1">
    <location>
        <begin position="18"/>
        <end position="373"/>
    </location>
</feature>
<feature type="signal peptide" evidence="1">
    <location>
        <begin position="1"/>
        <end position="17"/>
    </location>
</feature>
<evidence type="ECO:0000259" key="3">
    <source>
        <dbReference type="Pfam" id="PF25581"/>
    </source>
</evidence>
<keyword evidence="5" id="KW-1185">Reference proteome</keyword>
<dbReference type="AlphaFoldDB" id="A0AA38R0E3"/>
<gene>
    <name evidence="4" type="ORF">NKR19_g9971</name>
</gene>
<name>A0AA38R0E3_9PEZI</name>
<accession>A0AA38R0E3</accession>
<evidence type="ECO:0000256" key="1">
    <source>
        <dbReference type="SAM" id="SignalP"/>
    </source>
</evidence>